<keyword evidence="7 11" id="KW-0630">Potassium</keyword>
<comment type="caution">
    <text evidence="12">The sequence shown here is derived from an EMBL/GenBank/DDBJ whole genome shotgun (WGS) entry which is preliminary data.</text>
</comment>
<organism evidence="12 13">
    <name type="scientific">Tsukamurella strandjordii</name>
    <dbReference type="NCBI Taxonomy" id="147577"/>
    <lineage>
        <taxon>Bacteria</taxon>
        <taxon>Bacillati</taxon>
        <taxon>Actinomycetota</taxon>
        <taxon>Actinomycetes</taxon>
        <taxon>Mycobacteriales</taxon>
        <taxon>Tsukamurellaceae</taxon>
        <taxon>Tsukamurella</taxon>
    </lineage>
</organism>
<dbReference type="EMBL" id="JAUTIX010000003">
    <property type="protein sequence ID" value="MDP0397925.1"/>
    <property type="molecule type" value="Genomic_DNA"/>
</dbReference>
<dbReference type="Proteomes" id="UP001178281">
    <property type="component" value="Unassembled WGS sequence"/>
</dbReference>
<comment type="subunit">
    <text evidence="11">The system is composed of three essential subunits: KdpA, KdpB and KdpC.</text>
</comment>
<dbReference type="GO" id="GO:0005524">
    <property type="term" value="F:ATP binding"/>
    <property type="evidence" value="ECO:0007669"/>
    <property type="project" value="UniProtKB-UniRule"/>
</dbReference>
<keyword evidence="10 11" id="KW-0472">Membrane</keyword>
<keyword evidence="5 11" id="KW-0547">Nucleotide-binding</keyword>
<keyword evidence="1 11" id="KW-0813">Transport</keyword>
<evidence type="ECO:0000256" key="1">
    <source>
        <dbReference type="ARBA" id="ARBA00022448"/>
    </source>
</evidence>
<dbReference type="PANTHER" id="PTHR30042:SF2">
    <property type="entry name" value="POTASSIUM-TRANSPORTING ATPASE KDPC SUBUNIT"/>
    <property type="match status" value="1"/>
</dbReference>
<comment type="subcellular location">
    <subcellularLocation>
        <location evidence="11">Cell membrane</location>
        <topology evidence="11">Single-pass membrane protein</topology>
    </subcellularLocation>
</comment>
<feature type="transmembrane region" description="Helical" evidence="11">
    <location>
        <begin position="12"/>
        <end position="37"/>
    </location>
</feature>
<evidence type="ECO:0000256" key="9">
    <source>
        <dbReference type="ARBA" id="ARBA00023065"/>
    </source>
</evidence>
<keyword evidence="6 11" id="KW-0067">ATP-binding</keyword>
<dbReference type="HAMAP" id="MF_00276">
    <property type="entry name" value="KdpC"/>
    <property type="match status" value="1"/>
</dbReference>
<evidence type="ECO:0000256" key="8">
    <source>
        <dbReference type="ARBA" id="ARBA00022989"/>
    </source>
</evidence>
<proteinExistence type="inferred from homology"/>
<gene>
    <name evidence="11 12" type="primary">kdpC</name>
    <name evidence="12" type="ORF">Q7X28_08300</name>
</gene>
<name>A0AA90S7U5_9ACTN</name>
<evidence type="ECO:0000256" key="3">
    <source>
        <dbReference type="ARBA" id="ARBA00022538"/>
    </source>
</evidence>
<dbReference type="Pfam" id="PF02669">
    <property type="entry name" value="KdpC"/>
    <property type="match status" value="1"/>
</dbReference>
<evidence type="ECO:0000256" key="5">
    <source>
        <dbReference type="ARBA" id="ARBA00022741"/>
    </source>
</evidence>
<dbReference type="PANTHER" id="PTHR30042">
    <property type="entry name" value="POTASSIUM-TRANSPORTING ATPASE C CHAIN"/>
    <property type="match status" value="1"/>
</dbReference>
<evidence type="ECO:0000256" key="11">
    <source>
        <dbReference type="HAMAP-Rule" id="MF_00276"/>
    </source>
</evidence>
<evidence type="ECO:0000313" key="12">
    <source>
        <dbReference type="EMBL" id="MDP0397925.1"/>
    </source>
</evidence>
<keyword evidence="2 11" id="KW-1003">Cell membrane</keyword>
<evidence type="ECO:0000256" key="6">
    <source>
        <dbReference type="ARBA" id="ARBA00022840"/>
    </source>
</evidence>
<accession>A0AA90S7U5</accession>
<dbReference type="AlphaFoldDB" id="A0AA90S7U5"/>
<sequence>MNDVFTTAPRQLLAGLRMFFVLTVILGGLFPLVIWGVGQVAFSGAANGSQIERDGQVVGSALIAQPFDGPQWFHARPSASEYDTTATGGTNLGPFSDKLVALIEERRAKVAAEDSVPGKPVAPSEVPADAVTASFSGVDPYISPAYARQQVARVAKARGLSAEQVSALVGTHTQGRQLGYLGQERVNVVNLNLALSTTGK</sequence>
<dbReference type="RefSeq" id="WP_305110975.1">
    <property type="nucleotide sequence ID" value="NZ_JAUTIX010000003.1"/>
</dbReference>
<keyword evidence="4 11" id="KW-0812">Transmembrane</keyword>
<protein>
    <recommendedName>
        <fullName evidence="11">Potassium-transporting ATPase KdpC subunit</fullName>
    </recommendedName>
    <alternativeName>
        <fullName evidence="11">ATP phosphohydrolase [potassium-transporting] C chain</fullName>
    </alternativeName>
    <alternativeName>
        <fullName evidence="11">Potassium-binding and translocating subunit C</fullName>
    </alternativeName>
    <alternativeName>
        <fullName evidence="11">Potassium-translocating ATPase C chain</fullName>
    </alternativeName>
</protein>
<dbReference type="NCBIfam" id="NF001454">
    <property type="entry name" value="PRK00315.1"/>
    <property type="match status" value="1"/>
</dbReference>
<evidence type="ECO:0000256" key="10">
    <source>
        <dbReference type="ARBA" id="ARBA00023136"/>
    </source>
</evidence>
<dbReference type="InterPro" id="IPR003820">
    <property type="entry name" value="KdpC"/>
</dbReference>
<comment type="similarity">
    <text evidence="11">Belongs to the KdpC family.</text>
</comment>
<keyword evidence="8 11" id="KW-1133">Transmembrane helix</keyword>
<evidence type="ECO:0000256" key="2">
    <source>
        <dbReference type="ARBA" id="ARBA00022475"/>
    </source>
</evidence>
<keyword evidence="13" id="KW-1185">Reference proteome</keyword>
<dbReference type="PIRSF" id="PIRSF001296">
    <property type="entry name" value="K_ATPase_KdpC"/>
    <property type="match status" value="1"/>
</dbReference>
<dbReference type="NCBIfam" id="TIGR00681">
    <property type="entry name" value="kdpC"/>
    <property type="match status" value="1"/>
</dbReference>
<evidence type="ECO:0000256" key="4">
    <source>
        <dbReference type="ARBA" id="ARBA00022692"/>
    </source>
</evidence>
<keyword evidence="9 11" id="KW-0406">Ion transport</keyword>
<keyword evidence="3 11" id="KW-0633">Potassium transport</keyword>
<evidence type="ECO:0000256" key="7">
    <source>
        <dbReference type="ARBA" id="ARBA00022958"/>
    </source>
</evidence>
<comment type="function">
    <text evidence="11">Part of the high-affinity ATP-driven potassium transport (or Kdp) system, which catalyzes the hydrolysis of ATP coupled with the electrogenic transport of potassium into the cytoplasm. This subunit acts as a catalytic chaperone that increases the ATP-binding affinity of the ATP-hydrolyzing subunit KdpB by the formation of a transient KdpB/KdpC/ATP ternary complex.</text>
</comment>
<evidence type="ECO:0000313" key="13">
    <source>
        <dbReference type="Proteomes" id="UP001178281"/>
    </source>
</evidence>
<dbReference type="GO" id="GO:0008556">
    <property type="term" value="F:P-type potassium transmembrane transporter activity"/>
    <property type="evidence" value="ECO:0007669"/>
    <property type="project" value="InterPro"/>
</dbReference>
<reference evidence="12" key="1">
    <citation type="submission" date="2023-08" db="EMBL/GenBank/DDBJ databases">
        <title>The draft genome of Tsukamurella strandjordii strain 050030.</title>
        <authorList>
            <person name="Zhao F."/>
            <person name="Feng Y."/>
            <person name="Zong Z."/>
        </authorList>
    </citation>
    <scope>NUCLEOTIDE SEQUENCE</scope>
    <source>
        <strain evidence="12">050030</strain>
    </source>
</reference>
<dbReference type="GO" id="GO:0005886">
    <property type="term" value="C:plasma membrane"/>
    <property type="evidence" value="ECO:0007669"/>
    <property type="project" value="UniProtKB-SubCell"/>
</dbReference>